<comment type="caution">
    <text evidence="4">The sequence shown here is derived from an EMBL/GenBank/DDBJ whole genome shotgun (WGS) entry which is preliminary data.</text>
</comment>
<sequence>MRATADSLFRSSMENRIKAFSFKPRPSDVFIATSSKCGTTLVMQICHQLRTGGHMDFEDVYEVIPWLELSYDIQIDPNDEQIAEPRLFKTHAWHDHIPKGARYIVVLRDPLDASVSFYNFFKDWMFEGDDVTIDDWMKWHVLSRDVPQSILQYPSIFRFYESWLMQRGNPNYLFLFYEDILLDPVKEVKKISSFIGLPEDEERIQTAVRMSSREFMLEHVNKFEENRVRDILATKGPDGAIANWSKGSGAKVAPAGKKRPSVSAEHRAQMDAEWKRVVEPVTGFKSYADMLADQRTQKL</sequence>
<name>A0AAV8UVE3_9RHOD</name>
<reference evidence="4 5" key="1">
    <citation type="journal article" date="2023" name="Nat. Commun.">
        <title>Origin of minicircular mitochondrial genomes in red algae.</title>
        <authorList>
            <person name="Lee Y."/>
            <person name="Cho C.H."/>
            <person name="Lee Y.M."/>
            <person name="Park S.I."/>
            <person name="Yang J.H."/>
            <person name="West J.A."/>
            <person name="Bhattacharya D."/>
            <person name="Yoon H.S."/>
        </authorList>
    </citation>
    <scope>NUCLEOTIDE SEQUENCE [LARGE SCALE GENOMIC DNA]</scope>
    <source>
        <strain evidence="4 5">CCMP1338</strain>
        <tissue evidence="4">Whole cell</tissue>
    </source>
</reference>
<evidence type="ECO:0000259" key="3">
    <source>
        <dbReference type="Pfam" id="PF00685"/>
    </source>
</evidence>
<dbReference type="Proteomes" id="UP001157974">
    <property type="component" value="Unassembled WGS sequence"/>
</dbReference>
<comment type="similarity">
    <text evidence="1">Belongs to the sulfotransferase 1 family.</text>
</comment>
<dbReference type="GO" id="GO:0008146">
    <property type="term" value="F:sulfotransferase activity"/>
    <property type="evidence" value="ECO:0007669"/>
    <property type="project" value="InterPro"/>
</dbReference>
<gene>
    <name evidence="4" type="ORF">NDN08_001044</name>
</gene>
<dbReference type="AlphaFoldDB" id="A0AAV8UVE3"/>
<dbReference type="InterPro" id="IPR000863">
    <property type="entry name" value="Sulfotransferase_dom"/>
</dbReference>
<dbReference type="SUPFAM" id="SSF52540">
    <property type="entry name" value="P-loop containing nucleoside triphosphate hydrolases"/>
    <property type="match status" value="1"/>
</dbReference>
<keyword evidence="5" id="KW-1185">Reference proteome</keyword>
<evidence type="ECO:0000313" key="5">
    <source>
        <dbReference type="Proteomes" id="UP001157974"/>
    </source>
</evidence>
<evidence type="ECO:0000313" key="4">
    <source>
        <dbReference type="EMBL" id="KAJ8904526.1"/>
    </source>
</evidence>
<evidence type="ECO:0000256" key="1">
    <source>
        <dbReference type="ARBA" id="ARBA00005771"/>
    </source>
</evidence>
<organism evidence="4 5">
    <name type="scientific">Rhodosorus marinus</name>
    <dbReference type="NCBI Taxonomy" id="101924"/>
    <lineage>
        <taxon>Eukaryota</taxon>
        <taxon>Rhodophyta</taxon>
        <taxon>Stylonematophyceae</taxon>
        <taxon>Stylonematales</taxon>
        <taxon>Stylonemataceae</taxon>
        <taxon>Rhodosorus</taxon>
    </lineage>
</organism>
<protein>
    <recommendedName>
        <fullName evidence="3">Sulfotransferase domain-containing protein</fullName>
    </recommendedName>
</protein>
<proteinExistence type="inferred from homology"/>
<dbReference type="EMBL" id="JAMWBK010000005">
    <property type="protein sequence ID" value="KAJ8904526.1"/>
    <property type="molecule type" value="Genomic_DNA"/>
</dbReference>
<dbReference type="Gene3D" id="3.40.50.300">
    <property type="entry name" value="P-loop containing nucleotide triphosphate hydrolases"/>
    <property type="match status" value="1"/>
</dbReference>
<feature type="domain" description="Sulfotransferase" evidence="3">
    <location>
        <begin position="26"/>
        <end position="216"/>
    </location>
</feature>
<dbReference type="PANTHER" id="PTHR11783">
    <property type="entry name" value="SULFOTRANSFERASE SULT"/>
    <property type="match status" value="1"/>
</dbReference>
<dbReference type="Pfam" id="PF00685">
    <property type="entry name" value="Sulfotransfer_1"/>
    <property type="match status" value="1"/>
</dbReference>
<accession>A0AAV8UVE3</accession>
<dbReference type="InterPro" id="IPR027417">
    <property type="entry name" value="P-loop_NTPase"/>
</dbReference>
<evidence type="ECO:0000256" key="2">
    <source>
        <dbReference type="ARBA" id="ARBA00022679"/>
    </source>
</evidence>
<keyword evidence="2" id="KW-0808">Transferase</keyword>